<dbReference type="EnsemblMetazoa" id="HelroT161116">
    <property type="protein sequence ID" value="HelroP161116"/>
    <property type="gene ID" value="HelroG161116"/>
</dbReference>
<dbReference type="CTD" id="20199040"/>
<dbReference type="EMBL" id="KB096742">
    <property type="protein sequence ID" value="ESO01915.1"/>
    <property type="molecule type" value="Genomic_DNA"/>
</dbReference>
<gene>
    <name evidence="3" type="primary">20199040</name>
    <name evidence="2" type="ORF">HELRODRAFT_161116</name>
</gene>
<dbReference type="EMBL" id="AMQM01000749">
    <property type="status" value="NOT_ANNOTATED_CDS"/>
    <property type="molecule type" value="Genomic_DNA"/>
</dbReference>
<name>T1ER40_HELRO</name>
<proteinExistence type="predicted"/>
<organism evidence="3 4">
    <name type="scientific">Helobdella robusta</name>
    <name type="common">Californian leech</name>
    <dbReference type="NCBI Taxonomy" id="6412"/>
    <lineage>
        <taxon>Eukaryota</taxon>
        <taxon>Metazoa</taxon>
        <taxon>Spiralia</taxon>
        <taxon>Lophotrochozoa</taxon>
        <taxon>Annelida</taxon>
        <taxon>Clitellata</taxon>
        <taxon>Hirudinea</taxon>
        <taxon>Rhynchobdellida</taxon>
        <taxon>Glossiphoniidae</taxon>
        <taxon>Helobdella</taxon>
    </lineage>
</organism>
<evidence type="ECO:0000256" key="1">
    <source>
        <dbReference type="SAM" id="MobiDB-lite"/>
    </source>
</evidence>
<reference evidence="3" key="3">
    <citation type="submission" date="2015-06" db="UniProtKB">
        <authorList>
            <consortium name="EnsemblMetazoa"/>
        </authorList>
    </citation>
    <scope>IDENTIFICATION</scope>
</reference>
<dbReference type="HOGENOM" id="CLU_1770085_0_0_1"/>
<evidence type="ECO:0000313" key="4">
    <source>
        <dbReference type="Proteomes" id="UP000015101"/>
    </source>
</evidence>
<reference evidence="4" key="1">
    <citation type="submission" date="2012-12" db="EMBL/GenBank/DDBJ databases">
        <authorList>
            <person name="Hellsten U."/>
            <person name="Grimwood J."/>
            <person name="Chapman J.A."/>
            <person name="Shapiro H."/>
            <person name="Aerts A."/>
            <person name="Otillar R.P."/>
            <person name="Terry A.Y."/>
            <person name="Boore J.L."/>
            <person name="Simakov O."/>
            <person name="Marletaz F."/>
            <person name="Cho S.-J."/>
            <person name="Edsinger-Gonzales E."/>
            <person name="Havlak P."/>
            <person name="Kuo D.-H."/>
            <person name="Larsson T."/>
            <person name="Lv J."/>
            <person name="Arendt D."/>
            <person name="Savage R."/>
            <person name="Osoegawa K."/>
            <person name="de Jong P."/>
            <person name="Lindberg D.R."/>
            <person name="Seaver E.C."/>
            <person name="Weisblat D.A."/>
            <person name="Putnam N.H."/>
            <person name="Grigoriev I.V."/>
            <person name="Rokhsar D.S."/>
        </authorList>
    </citation>
    <scope>NUCLEOTIDE SEQUENCE</scope>
</reference>
<sequence>MSQLLVNYLNDDPRPDLTEIEMKTFENVIEKTANLIYEMCCKRFKMCKHFLQLNCVNALLEASKKLTRGRHDESSLNACMNCGLKESSGIREIWKASFASKKSSSKAALKALKKLHEKEDIREQASMNQQSHINDNPNNDVSEINLI</sequence>
<dbReference type="AlphaFoldDB" id="T1ER40"/>
<keyword evidence="4" id="KW-1185">Reference proteome</keyword>
<dbReference type="RefSeq" id="XP_009019323.1">
    <property type="nucleotide sequence ID" value="XM_009021075.1"/>
</dbReference>
<dbReference type="InParanoid" id="T1ER40"/>
<reference evidence="2 4" key="2">
    <citation type="journal article" date="2013" name="Nature">
        <title>Insights into bilaterian evolution from three spiralian genomes.</title>
        <authorList>
            <person name="Simakov O."/>
            <person name="Marletaz F."/>
            <person name="Cho S.J."/>
            <person name="Edsinger-Gonzales E."/>
            <person name="Havlak P."/>
            <person name="Hellsten U."/>
            <person name="Kuo D.H."/>
            <person name="Larsson T."/>
            <person name="Lv J."/>
            <person name="Arendt D."/>
            <person name="Savage R."/>
            <person name="Osoegawa K."/>
            <person name="de Jong P."/>
            <person name="Grimwood J."/>
            <person name="Chapman J.A."/>
            <person name="Shapiro H."/>
            <person name="Aerts A."/>
            <person name="Otillar R.P."/>
            <person name="Terry A.Y."/>
            <person name="Boore J.L."/>
            <person name="Grigoriev I.V."/>
            <person name="Lindberg D.R."/>
            <person name="Seaver E.C."/>
            <person name="Weisblat D.A."/>
            <person name="Putnam N.H."/>
            <person name="Rokhsar D.S."/>
        </authorList>
    </citation>
    <scope>NUCLEOTIDE SEQUENCE</scope>
</reference>
<feature type="compositionally biased region" description="Polar residues" evidence="1">
    <location>
        <begin position="125"/>
        <end position="147"/>
    </location>
</feature>
<dbReference type="Proteomes" id="UP000015101">
    <property type="component" value="Unassembled WGS sequence"/>
</dbReference>
<dbReference type="KEGG" id="hro:HELRODRAFT_161116"/>
<protein>
    <submittedName>
        <fullName evidence="2 3">Uncharacterized protein</fullName>
    </submittedName>
</protein>
<evidence type="ECO:0000313" key="3">
    <source>
        <dbReference type="EnsemblMetazoa" id="HelroP161116"/>
    </source>
</evidence>
<feature type="region of interest" description="Disordered" evidence="1">
    <location>
        <begin position="123"/>
        <end position="147"/>
    </location>
</feature>
<evidence type="ECO:0000313" key="2">
    <source>
        <dbReference type="EMBL" id="ESO01915.1"/>
    </source>
</evidence>
<accession>T1ER40</accession>
<dbReference type="GeneID" id="20199040"/>